<dbReference type="InterPro" id="IPR001394">
    <property type="entry name" value="Peptidase_C19_UCH"/>
</dbReference>
<comment type="caution">
    <text evidence="5">The sequence shown here is derived from an EMBL/GenBank/DDBJ whole genome shotgun (WGS) entry which is preliminary data.</text>
</comment>
<keyword evidence="6" id="KW-1185">Reference proteome</keyword>
<evidence type="ECO:0000259" key="4">
    <source>
        <dbReference type="PROSITE" id="PS50235"/>
    </source>
</evidence>
<dbReference type="PROSITE" id="PS50235">
    <property type="entry name" value="USP_3"/>
    <property type="match status" value="1"/>
</dbReference>
<dbReference type="PROSITE" id="PS50206">
    <property type="entry name" value="RHODANESE_3"/>
    <property type="match status" value="1"/>
</dbReference>
<organism evidence="5 6">
    <name type="scientific">Dendryphion nanum</name>
    <dbReference type="NCBI Taxonomy" id="256645"/>
    <lineage>
        <taxon>Eukaryota</taxon>
        <taxon>Fungi</taxon>
        <taxon>Dikarya</taxon>
        <taxon>Ascomycota</taxon>
        <taxon>Pezizomycotina</taxon>
        <taxon>Dothideomycetes</taxon>
        <taxon>Pleosporomycetidae</taxon>
        <taxon>Pleosporales</taxon>
        <taxon>Torulaceae</taxon>
        <taxon>Dendryphion</taxon>
    </lineage>
</organism>
<protein>
    <recommendedName>
        <fullName evidence="7">Cysteine proteinase</fullName>
    </recommendedName>
</protein>
<feature type="compositionally biased region" description="Polar residues" evidence="2">
    <location>
        <begin position="255"/>
        <end position="277"/>
    </location>
</feature>
<dbReference type="InterPro" id="IPR050185">
    <property type="entry name" value="Ub_carboxyl-term_hydrolase"/>
</dbReference>
<feature type="domain" description="Rhodanese" evidence="3">
    <location>
        <begin position="408"/>
        <end position="531"/>
    </location>
</feature>
<accession>A0A9P9DFG9</accession>
<dbReference type="PANTHER" id="PTHR21646">
    <property type="entry name" value="UBIQUITIN CARBOXYL-TERMINAL HYDROLASE"/>
    <property type="match status" value="1"/>
</dbReference>
<feature type="compositionally biased region" description="Polar residues" evidence="2">
    <location>
        <begin position="359"/>
        <end position="371"/>
    </location>
</feature>
<dbReference type="AlphaFoldDB" id="A0A9P9DFG9"/>
<dbReference type="Pfam" id="PF00443">
    <property type="entry name" value="UCH"/>
    <property type="match status" value="1"/>
</dbReference>
<dbReference type="Gene3D" id="3.90.70.10">
    <property type="entry name" value="Cysteine proteinases"/>
    <property type="match status" value="1"/>
</dbReference>
<dbReference type="CDD" id="cd02674">
    <property type="entry name" value="Peptidase_C19R"/>
    <property type="match status" value="1"/>
</dbReference>
<dbReference type="Gene3D" id="3.40.250.10">
    <property type="entry name" value="Rhodanese-like domain"/>
    <property type="match status" value="1"/>
</dbReference>
<dbReference type="InterPro" id="IPR028889">
    <property type="entry name" value="USP"/>
</dbReference>
<dbReference type="InterPro" id="IPR001763">
    <property type="entry name" value="Rhodanese-like_dom"/>
</dbReference>
<feature type="region of interest" description="Disordered" evidence="2">
    <location>
        <begin position="251"/>
        <end position="342"/>
    </location>
</feature>
<dbReference type="SUPFAM" id="SSF52821">
    <property type="entry name" value="Rhodanese/Cell cycle control phosphatase"/>
    <property type="match status" value="1"/>
</dbReference>
<evidence type="ECO:0008006" key="7">
    <source>
        <dbReference type="Google" id="ProtNLM"/>
    </source>
</evidence>
<feature type="compositionally biased region" description="Low complexity" evidence="2">
    <location>
        <begin position="320"/>
        <end position="336"/>
    </location>
</feature>
<dbReference type="InterPro" id="IPR038765">
    <property type="entry name" value="Papain-like_cys_pep_sf"/>
</dbReference>
<feature type="region of interest" description="Disordered" evidence="2">
    <location>
        <begin position="142"/>
        <end position="233"/>
    </location>
</feature>
<evidence type="ECO:0000256" key="1">
    <source>
        <dbReference type="ARBA" id="ARBA00009085"/>
    </source>
</evidence>
<dbReference type="PANTHER" id="PTHR21646:SF23">
    <property type="entry name" value="UBIQUITIN CARBOXYL-TERMINAL HYDROLASE USP2"/>
    <property type="match status" value="1"/>
</dbReference>
<sequence length="1086" mass="121262">MNGYSHGASGANGTGAGGWTVNDAGGDGRGPGESTPSVAEISASASEKVNEMRLQPIARLVEQGKMHLANAKARSNGRKGLAATYWEYIVAYELIVDAIPNHHDFHDRINNSRSQLQRDWKDLAKDVQGNYERFMRIKEMIANENKRNGMRSASAQSSRPLSAASQHADSNGSRPSSGASHRRDDELMLPETPSHAPGGRLPTSRVKPQVQPKPDSLHGRALHQSRVSVNSVGNSHDLSERFAKLRGAAAPIKTGSISSSQDSSVKMPSPSEYQSSMRPMGPRSMPSQTPGHPPKLPLDTQLAASLPKEPSPTYSPARNLSLPASIAPPRSSARSIVGTGGRSNSLAASSISAYAPSNNADSDSYFPPQQDTQRKPAPRRFSVSKPAELQISVEKLYDYLRLYRVLAIDVRSRDEFDSGHIFVTSSMCIEPMALRDGLSAEQLQDSLVISPDDEQQMFERRNEYDLVVYYDESTRTNAFLEKHNLNSKEIALKRLYETLHEFNTEKPLQRPPIFLMGGIDAYADLLGPAALKMTTTASAVSNGRSRASQLIRRAPAASESAKLNLRKRRMREYAPMDPEEEQQWLEEARKGRAVLERTNEEDDEDEATSPMYRTTEEFLRHFPEVDQQSMMYPPSRPPPAVPAPPLAPYVAPSIPSVPSRPAPSVPRVSYSGVHERQVAPQGRTQELPVYVSPGRYAQFRPHKTGLVNFGVTCYMNSVVQCLAGNMELSALFLSGRWHKELQKENWKGTKGILPEAYATLLSNLFQGDVTAVRPVSFRKICGHFNSQWTIDQQQDAKEYLEFVLDHLHEDMNRTWNRTPLKQLSEAQEMMREKLPRPYAAIMEWGRYTHREMSLIGGIFAGQHASQLQCTTCGVTSTTYEAFWSISVEIPLDGTADIRDCLRSYCSPERLEKDDFWRCPRCKRDREAVKKITITRAPDSLVVHFKRFNASHTQRAHKVRTPINFPLQGLDLGPYVEPPLSPDQEAQLIEVQRDANLQLTAMKTDPAMNGPFKYNAYAVIHHIGGTLGSGHYIAHVKDRSRGIWRRFNDDKVTEFEPSNLRGVEQLQSDRAYIVFYERERVAGGAFG</sequence>
<proteinExistence type="inferred from homology"/>
<name>A0A9P9DFG9_9PLEO</name>
<dbReference type="GO" id="GO:0016579">
    <property type="term" value="P:protein deubiquitination"/>
    <property type="evidence" value="ECO:0007669"/>
    <property type="project" value="InterPro"/>
</dbReference>
<gene>
    <name evidence="5" type="ORF">B0J11DRAFT_551769</name>
</gene>
<comment type="similarity">
    <text evidence="1">Belongs to the peptidase C19 family.</text>
</comment>
<dbReference type="GO" id="GO:0004843">
    <property type="term" value="F:cysteine-type deubiquitinase activity"/>
    <property type="evidence" value="ECO:0007669"/>
    <property type="project" value="InterPro"/>
</dbReference>
<dbReference type="SUPFAM" id="SSF54001">
    <property type="entry name" value="Cysteine proteinases"/>
    <property type="match status" value="1"/>
</dbReference>
<feature type="compositionally biased region" description="Polar residues" evidence="2">
    <location>
        <begin position="151"/>
        <end position="179"/>
    </location>
</feature>
<evidence type="ECO:0000256" key="2">
    <source>
        <dbReference type="SAM" id="MobiDB-lite"/>
    </source>
</evidence>
<evidence type="ECO:0000259" key="3">
    <source>
        <dbReference type="PROSITE" id="PS50206"/>
    </source>
</evidence>
<reference evidence="5" key="1">
    <citation type="journal article" date="2021" name="Nat. Commun.">
        <title>Genetic determinants of endophytism in the Arabidopsis root mycobiome.</title>
        <authorList>
            <person name="Mesny F."/>
            <person name="Miyauchi S."/>
            <person name="Thiergart T."/>
            <person name="Pickel B."/>
            <person name="Atanasova L."/>
            <person name="Karlsson M."/>
            <person name="Huettel B."/>
            <person name="Barry K.W."/>
            <person name="Haridas S."/>
            <person name="Chen C."/>
            <person name="Bauer D."/>
            <person name="Andreopoulos W."/>
            <person name="Pangilinan J."/>
            <person name="LaButti K."/>
            <person name="Riley R."/>
            <person name="Lipzen A."/>
            <person name="Clum A."/>
            <person name="Drula E."/>
            <person name="Henrissat B."/>
            <person name="Kohler A."/>
            <person name="Grigoriev I.V."/>
            <person name="Martin F.M."/>
            <person name="Hacquard S."/>
        </authorList>
    </citation>
    <scope>NUCLEOTIDE SEQUENCE</scope>
    <source>
        <strain evidence="5">MPI-CAGE-CH-0243</strain>
    </source>
</reference>
<evidence type="ECO:0000313" key="5">
    <source>
        <dbReference type="EMBL" id="KAH7119610.1"/>
    </source>
</evidence>
<feature type="domain" description="USP" evidence="4">
    <location>
        <begin position="704"/>
        <end position="1078"/>
    </location>
</feature>
<feature type="region of interest" description="Disordered" evidence="2">
    <location>
        <begin position="359"/>
        <end position="381"/>
    </location>
</feature>
<dbReference type="Pfam" id="PF00581">
    <property type="entry name" value="Rhodanese"/>
    <property type="match status" value="1"/>
</dbReference>
<dbReference type="OrthoDB" id="292964at2759"/>
<feature type="region of interest" description="Disordered" evidence="2">
    <location>
        <begin position="1"/>
        <end position="47"/>
    </location>
</feature>
<dbReference type="InterPro" id="IPR036873">
    <property type="entry name" value="Rhodanese-like_dom_sf"/>
</dbReference>
<dbReference type="EMBL" id="JAGMWT010000011">
    <property type="protein sequence ID" value="KAH7119610.1"/>
    <property type="molecule type" value="Genomic_DNA"/>
</dbReference>
<dbReference type="Proteomes" id="UP000700596">
    <property type="component" value="Unassembled WGS sequence"/>
</dbReference>
<evidence type="ECO:0000313" key="6">
    <source>
        <dbReference type="Proteomes" id="UP000700596"/>
    </source>
</evidence>